<gene>
    <name evidence="3" type="ORF">D9611_010255</name>
</gene>
<evidence type="ECO:0000313" key="3">
    <source>
        <dbReference type="EMBL" id="KAF5320175.1"/>
    </source>
</evidence>
<dbReference type="EMBL" id="JAACJK010000171">
    <property type="protein sequence ID" value="KAF5320175.1"/>
    <property type="molecule type" value="Genomic_DNA"/>
</dbReference>
<feature type="compositionally biased region" description="Polar residues" evidence="2">
    <location>
        <begin position="412"/>
        <end position="432"/>
    </location>
</feature>
<comment type="caution">
    <text evidence="3">The sequence shown here is derived from an EMBL/GenBank/DDBJ whole genome shotgun (WGS) entry which is preliminary data.</text>
</comment>
<evidence type="ECO:0000256" key="1">
    <source>
        <dbReference type="SAM" id="Coils"/>
    </source>
</evidence>
<protein>
    <submittedName>
        <fullName evidence="3">Uncharacterized protein</fullName>
    </submittedName>
</protein>
<feature type="region of interest" description="Disordered" evidence="2">
    <location>
        <begin position="121"/>
        <end position="140"/>
    </location>
</feature>
<feature type="region of interest" description="Disordered" evidence="2">
    <location>
        <begin position="412"/>
        <end position="450"/>
    </location>
</feature>
<organism evidence="3 4">
    <name type="scientific">Ephemerocybe angulata</name>
    <dbReference type="NCBI Taxonomy" id="980116"/>
    <lineage>
        <taxon>Eukaryota</taxon>
        <taxon>Fungi</taxon>
        <taxon>Dikarya</taxon>
        <taxon>Basidiomycota</taxon>
        <taxon>Agaricomycotina</taxon>
        <taxon>Agaricomycetes</taxon>
        <taxon>Agaricomycetidae</taxon>
        <taxon>Agaricales</taxon>
        <taxon>Agaricineae</taxon>
        <taxon>Psathyrellaceae</taxon>
        <taxon>Ephemerocybe</taxon>
    </lineage>
</organism>
<name>A0A8H5BBG5_9AGAR</name>
<dbReference type="Proteomes" id="UP000541558">
    <property type="component" value="Unassembled WGS sequence"/>
</dbReference>
<accession>A0A8H5BBG5</accession>
<dbReference type="AlphaFoldDB" id="A0A8H5BBG5"/>
<keyword evidence="4" id="KW-1185">Reference proteome</keyword>
<reference evidence="3 4" key="1">
    <citation type="journal article" date="2020" name="ISME J.">
        <title>Uncovering the hidden diversity of litter-decomposition mechanisms in mushroom-forming fungi.</title>
        <authorList>
            <person name="Floudas D."/>
            <person name="Bentzer J."/>
            <person name="Ahren D."/>
            <person name="Johansson T."/>
            <person name="Persson P."/>
            <person name="Tunlid A."/>
        </authorList>
    </citation>
    <scope>NUCLEOTIDE SEQUENCE [LARGE SCALE GENOMIC DNA]</scope>
    <source>
        <strain evidence="3 4">CBS 175.51</strain>
    </source>
</reference>
<dbReference type="OrthoDB" id="3008788at2759"/>
<evidence type="ECO:0000313" key="4">
    <source>
        <dbReference type="Proteomes" id="UP000541558"/>
    </source>
</evidence>
<feature type="coiled-coil region" evidence="1">
    <location>
        <begin position="199"/>
        <end position="226"/>
    </location>
</feature>
<sequence>METSLALARPDTRFHCGEGSTPLLYLLPPCLILLAIDIALNSSRRLKELTGPSEIPSEPSIPADQYHQQPLLRLASKAQQVVSDFRAFERQTLNQDAVSSSRNRQNLSLELSRTLSRSCSDSTLDRRRSDRRRSAARAVKQDSPVSLAFTTFCENLLQANEVKKQNGKVKTPSHRSSQKARESGAFKSFCDELLLANKVWKQQKEIDELKEDRERMKRARVRVVTRAAEKMVLDVQTDRMVEEFVKDVLEEAHSDRQAVLDLRQEHEKDVREMVEVWRKERISMRREIERMRAALEAKSLEQEISNDLEDRLFENAFSRGDDSEDDNAQYIEVGYTSEDDMTMLSSSSTCVGTPSPPPSKVNFRNWDASVRKRAYSESGSPSLPRKVDPSQFVGFSFNPLFFGDRVGGGSPQLQSFPLKNRMDSISSPTNSTRPRKDSYRPTPLRNTWRV</sequence>
<evidence type="ECO:0000256" key="2">
    <source>
        <dbReference type="SAM" id="MobiDB-lite"/>
    </source>
</evidence>
<proteinExistence type="predicted"/>
<keyword evidence="1" id="KW-0175">Coiled coil</keyword>